<comment type="caution">
    <text evidence="6">The sequence shown here is derived from an EMBL/GenBank/DDBJ whole genome shotgun (WGS) entry which is preliminary data.</text>
</comment>
<dbReference type="Pfam" id="PF00884">
    <property type="entry name" value="Sulfatase"/>
    <property type="match status" value="1"/>
</dbReference>
<sequence length="459" mass="51209">MKGIILCKFSAVIWLLFICFQVSGQGRAGRAKARPNVIIILTDDMGVGDVGAFGGRLVPTPNIDRLAASGLKLTQYYSGAPICSPSRASILTGMQPGKWNFATYLDKKSHNRDAEQIDFLTPEAPSMGRFFKNAGYATGHFGKWHMGGGRDVTDAPKFDQYGFDEHASTYESPEPDPALTATNWIWSDKDSVKRWDRTAYFVDKTLDFMGRHKDQPCFVNLWPDEVHTPWVPKPEAGETPLKPQEEAAFKRVLIEYDIQIGRLIDGLKERGLFDNTIIIFTSDNGALPTFGGSRSGKFRGSKLSLYEGGIRMPFIVTWPGHITAGQTDERSELHATDLLPTLTKLAGISLPATYKSDGLDRSAVLLGKSSLRKKEMYWEYGRNTIAYAYPKPPHKSPQLAIRSGEWKLLMNNDGSNAELYNILKDPAETQNLAADQVRKKEELSQKLLTWWKSLPRLGA</sequence>
<evidence type="ECO:0000259" key="5">
    <source>
        <dbReference type="Pfam" id="PF00884"/>
    </source>
</evidence>
<organism evidence="6 7">
    <name type="scientific">Dyadobacter linearis</name>
    <dbReference type="NCBI Taxonomy" id="2823330"/>
    <lineage>
        <taxon>Bacteria</taxon>
        <taxon>Pseudomonadati</taxon>
        <taxon>Bacteroidota</taxon>
        <taxon>Cytophagia</taxon>
        <taxon>Cytophagales</taxon>
        <taxon>Spirosomataceae</taxon>
        <taxon>Dyadobacter</taxon>
    </lineage>
</organism>
<dbReference type="InterPro" id="IPR024607">
    <property type="entry name" value="Sulfatase_CS"/>
</dbReference>
<evidence type="ECO:0000313" key="6">
    <source>
        <dbReference type="EMBL" id="CAG5067604.1"/>
    </source>
</evidence>
<dbReference type="PANTHER" id="PTHR42693">
    <property type="entry name" value="ARYLSULFATASE FAMILY MEMBER"/>
    <property type="match status" value="1"/>
</dbReference>
<gene>
    <name evidence="6" type="ORF">DYBT9623_00325</name>
</gene>
<dbReference type="Gene3D" id="3.40.720.10">
    <property type="entry name" value="Alkaline Phosphatase, subunit A"/>
    <property type="match status" value="1"/>
</dbReference>
<dbReference type="SUPFAM" id="SSF53649">
    <property type="entry name" value="Alkaline phosphatase-like"/>
    <property type="match status" value="1"/>
</dbReference>
<evidence type="ECO:0000256" key="3">
    <source>
        <dbReference type="ARBA" id="ARBA00022801"/>
    </source>
</evidence>
<dbReference type="PANTHER" id="PTHR42693:SF33">
    <property type="entry name" value="ARYLSULFATASE"/>
    <property type="match status" value="1"/>
</dbReference>
<accession>A0ABM8UJN7</accession>
<keyword evidence="2" id="KW-0479">Metal-binding</keyword>
<feature type="domain" description="Sulfatase N-terminal" evidence="5">
    <location>
        <begin position="35"/>
        <end position="348"/>
    </location>
</feature>
<proteinExistence type="inferred from homology"/>
<evidence type="ECO:0000313" key="7">
    <source>
        <dbReference type="Proteomes" id="UP000679725"/>
    </source>
</evidence>
<name>A0ABM8UJN7_9BACT</name>
<dbReference type="Proteomes" id="UP000679725">
    <property type="component" value="Unassembled WGS sequence"/>
</dbReference>
<keyword evidence="7" id="KW-1185">Reference proteome</keyword>
<dbReference type="InterPro" id="IPR000917">
    <property type="entry name" value="Sulfatase_N"/>
</dbReference>
<dbReference type="InterPro" id="IPR017850">
    <property type="entry name" value="Alkaline_phosphatase_core_sf"/>
</dbReference>
<keyword evidence="3 6" id="KW-0378">Hydrolase</keyword>
<keyword evidence="4" id="KW-0106">Calcium</keyword>
<dbReference type="InterPro" id="IPR050738">
    <property type="entry name" value="Sulfatase"/>
</dbReference>
<evidence type="ECO:0000256" key="1">
    <source>
        <dbReference type="ARBA" id="ARBA00008779"/>
    </source>
</evidence>
<dbReference type="EC" id="3.1.6.-" evidence="6"/>
<dbReference type="PROSITE" id="PS00523">
    <property type="entry name" value="SULFATASE_1"/>
    <property type="match status" value="1"/>
</dbReference>
<evidence type="ECO:0000256" key="4">
    <source>
        <dbReference type="ARBA" id="ARBA00022837"/>
    </source>
</evidence>
<dbReference type="EMBL" id="CAJRAU010000001">
    <property type="protein sequence ID" value="CAG5067604.1"/>
    <property type="molecule type" value="Genomic_DNA"/>
</dbReference>
<protein>
    <submittedName>
        <fullName evidence="6">N-acetylgalactosamine-6-O-sulfatase</fullName>
        <ecNumber evidence="6">3.1.6.-</ecNumber>
    </submittedName>
</protein>
<comment type="similarity">
    <text evidence="1">Belongs to the sulfatase family.</text>
</comment>
<reference evidence="6 7" key="1">
    <citation type="submission" date="2021-04" db="EMBL/GenBank/DDBJ databases">
        <authorList>
            <person name="Rodrigo-Torres L."/>
            <person name="Arahal R. D."/>
            <person name="Lucena T."/>
        </authorList>
    </citation>
    <scope>NUCLEOTIDE SEQUENCE [LARGE SCALE GENOMIC DNA]</scope>
    <source>
        <strain evidence="6 7">CECT 9623</strain>
    </source>
</reference>
<evidence type="ECO:0000256" key="2">
    <source>
        <dbReference type="ARBA" id="ARBA00022723"/>
    </source>
</evidence>
<dbReference type="GO" id="GO:0016787">
    <property type="term" value="F:hydrolase activity"/>
    <property type="evidence" value="ECO:0007669"/>
    <property type="project" value="UniProtKB-KW"/>
</dbReference>
<dbReference type="Gene3D" id="3.30.1120.10">
    <property type="match status" value="1"/>
</dbReference>
<dbReference type="RefSeq" id="WP_215231765.1">
    <property type="nucleotide sequence ID" value="NZ_CAJRAU010000001.1"/>
</dbReference>